<evidence type="ECO:0000313" key="1">
    <source>
        <dbReference type="EMBL" id="KAK1393390.1"/>
    </source>
</evidence>
<accession>A0AAD8MXC7</accession>
<comment type="caution">
    <text evidence="1">The sequence shown here is derived from an EMBL/GenBank/DDBJ whole genome shotgun (WGS) entry which is preliminary data.</text>
</comment>
<reference evidence="1" key="1">
    <citation type="submission" date="2023-02" db="EMBL/GenBank/DDBJ databases">
        <title>Genome of toxic invasive species Heracleum sosnowskyi carries increased number of genes despite the absence of recent whole-genome duplications.</title>
        <authorList>
            <person name="Schelkunov M."/>
            <person name="Shtratnikova V."/>
            <person name="Makarenko M."/>
            <person name="Klepikova A."/>
            <person name="Omelchenko D."/>
            <person name="Novikova G."/>
            <person name="Obukhova E."/>
            <person name="Bogdanov V."/>
            <person name="Penin A."/>
            <person name="Logacheva M."/>
        </authorList>
    </citation>
    <scope>NUCLEOTIDE SEQUENCE</scope>
    <source>
        <strain evidence="1">Hsosn_3</strain>
        <tissue evidence="1">Leaf</tissue>
    </source>
</reference>
<name>A0AAD8MXC7_9APIA</name>
<gene>
    <name evidence="1" type="ORF">POM88_012446</name>
</gene>
<protein>
    <recommendedName>
        <fullName evidence="3">VQ domain-containing protein</fullName>
    </recommendedName>
</protein>
<proteinExistence type="predicted"/>
<sequence length="266" mass="29803">MVKKPVTSPAAIDDHKVLVNSISKKSNLHSLAKVLKPKVYILSDSSTFKNLVQELTGNGNIGCKSVSAGTSPSSSCATTFKPIDHEQVPFIQNSMMYTSEDYSFQEISPEISLHSSDHHIGLISIPVTSGSPPCTIISQPLEQVPVIGNNMMYSFEDYGFQESSPELSFDSPDHHIDLISTLATLDFSQEIIDYMPTKDHEFQSTWDMMSFPIQDEEMEPWYLEMDSSASAYNNYGLQWLQPLMPQEEVCAFDCDLFIRDYVIFGV</sequence>
<dbReference type="AlphaFoldDB" id="A0AAD8MXC7"/>
<evidence type="ECO:0000313" key="2">
    <source>
        <dbReference type="Proteomes" id="UP001237642"/>
    </source>
</evidence>
<reference evidence="1" key="2">
    <citation type="submission" date="2023-05" db="EMBL/GenBank/DDBJ databases">
        <authorList>
            <person name="Schelkunov M.I."/>
        </authorList>
    </citation>
    <scope>NUCLEOTIDE SEQUENCE</scope>
    <source>
        <strain evidence="1">Hsosn_3</strain>
        <tissue evidence="1">Leaf</tissue>
    </source>
</reference>
<dbReference type="EMBL" id="JAUIZM010000003">
    <property type="protein sequence ID" value="KAK1393390.1"/>
    <property type="molecule type" value="Genomic_DNA"/>
</dbReference>
<organism evidence="1 2">
    <name type="scientific">Heracleum sosnowskyi</name>
    <dbReference type="NCBI Taxonomy" id="360622"/>
    <lineage>
        <taxon>Eukaryota</taxon>
        <taxon>Viridiplantae</taxon>
        <taxon>Streptophyta</taxon>
        <taxon>Embryophyta</taxon>
        <taxon>Tracheophyta</taxon>
        <taxon>Spermatophyta</taxon>
        <taxon>Magnoliopsida</taxon>
        <taxon>eudicotyledons</taxon>
        <taxon>Gunneridae</taxon>
        <taxon>Pentapetalae</taxon>
        <taxon>asterids</taxon>
        <taxon>campanulids</taxon>
        <taxon>Apiales</taxon>
        <taxon>Apiaceae</taxon>
        <taxon>Apioideae</taxon>
        <taxon>apioid superclade</taxon>
        <taxon>Tordylieae</taxon>
        <taxon>Tordyliinae</taxon>
        <taxon>Heracleum</taxon>
    </lineage>
</organism>
<evidence type="ECO:0008006" key="3">
    <source>
        <dbReference type="Google" id="ProtNLM"/>
    </source>
</evidence>
<dbReference type="Proteomes" id="UP001237642">
    <property type="component" value="Unassembled WGS sequence"/>
</dbReference>
<keyword evidence="2" id="KW-1185">Reference proteome</keyword>